<dbReference type="SUPFAM" id="SSF55729">
    <property type="entry name" value="Acyl-CoA N-acyltransferases (Nat)"/>
    <property type="match status" value="1"/>
</dbReference>
<dbReference type="GO" id="GO:0008080">
    <property type="term" value="F:N-acetyltransferase activity"/>
    <property type="evidence" value="ECO:0007669"/>
    <property type="project" value="InterPro"/>
</dbReference>
<dbReference type="KEGG" id="daf:Desaf_0496"/>
<gene>
    <name evidence="4" type="ORF">Desaf_0496</name>
</gene>
<dbReference type="AlphaFoldDB" id="F3YUG8"/>
<dbReference type="HOGENOM" id="CLU_086503_3_0_7"/>
<evidence type="ECO:0000259" key="3">
    <source>
        <dbReference type="PROSITE" id="PS51186"/>
    </source>
</evidence>
<dbReference type="InterPro" id="IPR000182">
    <property type="entry name" value="GNAT_dom"/>
</dbReference>
<dbReference type="Gene3D" id="3.40.630.30">
    <property type="match status" value="1"/>
</dbReference>
<feature type="domain" description="N-acetyltransferase" evidence="3">
    <location>
        <begin position="1"/>
        <end position="137"/>
    </location>
</feature>
<organism evidence="4 5">
    <name type="scientific">Desulfocurvibacter africanus subsp. africanus str. Walvis Bay</name>
    <dbReference type="NCBI Taxonomy" id="690850"/>
    <lineage>
        <taxon>Bacteria</taxon>
        <taxon>Pseudomonadati</taxon>
        <taxon>Thermodesulfobacteriota</taxon>
        <taxon>Desulfovibrionia</taxon>
        <taxon>Desulfovibrionales</taxon>
        <taxon>Desulfovibrionaceae</taxon>
        <taxon>Desulfocurvibacter</taxon>
    </lineage>
</organism>
<sequence>MDFELCHDLIAMDWTEAAALIRVAGLGERKPDKMRRAWENSQLVCVARVKGQLVGLGRAISDGEFHAVIYDVAVLPEFQGKGLGRRIMDALLNGLPMDTVLLYAVPGKQGFYKQFGFEPLLTGMARFQRRERMKTLGYIP</sequence>
<keyword evidence="2" id="KW-0012">Acyltransferase</keyword>
<dbReference type="InterPro" id="IPR045039">
    <property type="entry name" value="NSI-like"/>
</dbReference>
<dbReference type="Proteomes" id="UP000007844">
    <property type="component" value="Chromosome"/>
</dbReference>
<dbReference type="GO" id="GO:0005737">
    <property type="term" value="C:cytoplasm"/>
    <property type="evidence" value="ECO:0007669"/>
    <property type="project" value="TreeGrafter"/>
</dbReference>
<keyword evidence="1 4" id="KW-0808">Transferase</keyword>
<protein>
    <submittedName>
        <fullName evidence="4">GCN5-related N-acetyltransferase</fullName>
    </submittedName>
</protein>
<name>F3YUG8_DESAF</name>
<evidence type="ECO:0000313" key="4">
    <source>
        <dbReference type="EMBL" id="EGJ48850.1"/>
    </source>
</evidence>
<dbReference type="PANTHER" id="PTHR43626">
    <property type="entry name" value="ACYL-COA N-ACYLTRANSFERASE"/>
    <property type="match status" value="1"/>
</dbReference>
<evidence type="ECO:0000256" key="1">
    <source>
        <dbReference type="ARBA" id="ARBA00022679"/>
    </source>
</evidence>
<dbReference type="STRING" id="690850.Desaf_0496"/>
<reference evidence="4 5" key="1">
    <citation type="journal article" date="2011" name="J. Bacteriol.">
        <title>Genome sequence of the mercury-methylating and pleomorphic Desulfovibrio africanus Strain Walvis Bay.</title>
        <authorList>
            <person name="Brown S.D."/>
            <person name="Wall J.D."/>
            <person name="Kucken A.M."/>
            <person name="Gilmour C.C."/>
            <person name="Podar M."/>
            <person name="Brandt C.C."/>
            <person name="Teshima H."/>
            <person name="Detter J.C."/>
            <person name="Han C.S."/>
            <person name="Land M.L."/>
            <person name="Lucas S."/>
            <person name="Han J."/>
            <person name="Pennacchio L."/>
            <person name="Nolan M."/>
            <person name="Pitluck S."/>
            <person name="Woyke T."/>
            <person name="Goodwin L."/>
            <person name="Palumbo A.V."/>
            <person name="Elias D.A."/>
        </authorList>
    </citation>
    <scope>NUCLEOTIDE SEQUENCE [LARGE SCALE GENOMIC DNA]</scope>
    <source>
        <strain evidence="4 5">Walvis Bay</strain>
    </source>
</reference>
<dbReference type="InterPro" id="IPR016181">
    <property type="entry name" value="Acyl_CoA_acyltransferase"/>
</dbReference>
<dbReference type="EMBL" id="CP003221">
    <property type="protein sequence ID" value="EGJ48850.1"/>
    <property type="molecule type" value="Genomic_DNA"/>
</dbReference>
<evidence type="ECO:0000313" key="5">
    <source>
        <dbReference type="Proteomes" id="UP000007844"/>
    </source>
</evidence>
<dbReference type="PANTHER" id="PTHR43626:SF4">
    <property type="entry name" value="GCN5-RELATED N-ACETYLTRANSFERASE 2, CHLOROPLASTIC"/>
    <property type="match status" value="1"/>
</dbReference>
<accession>F3YUG8</accession>
<dbReference type="CDD" id="cd04301">
    <property type="entry name" value="NAT_SF"/>
    <property type="match status" value="1"/>
</dbReference>
<dbReference type="Pfam" id="PF13508">
    <property type="entry name" value="Acetyltransf_7"/>
    <property type="match status" value="1"/>
</dbReference>
<proteinExistence type="predicted"/>
<dbReference type="RefSeq" id="WP_014258696.1">
    <property type="nucleotide sequence ID" value="NC_016629.1"/>
</dbReference>
<dbReference type="PROSITE" id="PS51186">
    <property type="entry name" value="GNAT"/>
    <property type="match status" value="1"/>
</dbReference>
<keyword evidence="5" id="KW-1185">Reference proteome</keyword>
<dbReference type="eggNOG" id="COG0454">
    <property type="taxonomic scope" value="Bacteria"/>
</dbReference>
<evidence type="ECO:0000256" key="2">
    <source>
        <dbReference type="ARBA" id="ARBA00023315"/>
    </source>
</evidence>